<feature type="compositionally biased region" description="Basic and acidic residues" evidence="2">
    <location>
        <begin position="560"/>
        <end position="581"/>
    </location>
</feature>
<gene>
    <name evidence="3" type="ORF">HETIRDRAFT_307664</name>
</gene>
<dbReference type="OrthoDB" id="5535068at2759"/>
<feature type="region of interest" description="Disordered" evidence="2">
    <location>
        <begin position="744"/>
        <end position="790"/>
    </location>
</feature>
<feature type="compositionally biased region" description="Low complexity" evidence="2">
    <location>
        <begin position="701"/>
        <end position="710"/>
    </location>
</feature>
<feature type="compositionally biased region" description="Low complexity" evidence="2">
    <location>
        <begin position="770"/>
        <end position="782"/>
    </location>
</feature>
<feature type="region of interest" description="Disordered" evidence="2">
    <location>
        <begin position="937"/>
        <end position="1041"/>
    </location>
</feature>
<name>W4KN67_HETIT</name>
<sequence>MKFKVADQPEASQDRRERAYVNLTRTVSEPLINIPLSFSQYRNSSPVSAIVDTGSQLNIISKEVCDELMFLLVNKEAHIRMHDANGGEGELIGLIEDIQLQFGGITTWTSLYIGENLPFSMLLGRPWQRGNFVGIDERKDGTYLQFKDLDNLDVVQFEAKVADAEGREMGNGNEERPSWIRHRFPISESFQIYTASLGNTLDLIRKPEIRSFDWDHPESHLWNPGQSQISHQEHWKRLQAAAGLLQLSQTSVIRSAEESHADGNPETWSCLDLSKDLPRRFPRESENSDKKEAPSLLPCLASPTEKTQFSAVLQKRKGKHMDSMSKLTRRLEEMSLERRRNIQGKGIKRRRIEQGKDHQITFSMPSESASSNFHLAFRELIERPSSQLPLAFEVHPHATLLDICERARQEDIRLSHDGETYDIVLSGRGAELGSGFEQGKHFHDHVLLTSASVSQISGSTAPPGVEYGVSFIRTYRLPVPSSSQNIPYLLFGGAAGGSDSEAAGPRPGNRTNPALDAHRLLSLPASLATPLDNSSTLLTQSLSRLHDFITAANAQPAPARPDDPRKAGIIRRDPNPPDDNYRPPPPVSPLPQLRVDETDLQAYNGTQEDLDSRRNEEDRVRTREEGVEGTQGAGHDARDAQASGGAPVINEREANNHRGSGRRMEKRRREHDENNAMDVDGEYSRGAQGSADAARLDTNCSSAEHSSSEGSTDKQPSKRICGTFYSTTFPFGIRASTRNTIRQANGVRAQPATDNSGPRDPLSELERPGSRASSNNAGSGSRPTNELPVPTPVSYAVARIAQAHTAVRDAAQAGVDGPTDLVAAVYACTAAADAFHRTGSLDESSGDLHTIHACAPTTPAPSVASLTNEQQRHSPSPFPRYVLPPAPSPVDNATVFYVHASPPIIDPFTDPRFIAQPALGPFEYHSDELKKLGISLSAEVPPPPESSSIASSQRTPPNPHGPPPPQPPPSPDDAVPPLSTLPLTPPQLSLGASLARPIDVDDEESSHGALTPGDFEDDEDDEEGSGRVREPIPGPDNQRSRILFRDGPVIHNHDGSLVLTQKPSTPVYGDKFPFLSTIIERFWSGSHPDTGSILPRARVLMPGIIPVWAHWRNLTMSVIVSLRSFVERQYYHPRQYDHSLKATFVDPSFQLLLTFGRLESITALDWCNPLMYSDESYFIWEVCWLFEIQGRHDFAKVLHRFTDIHFADDLTICHLVNNHFFDPSPDKAWARNYFRRLDRAGAMVEELRDRERRYME</sequence>
<dbReference type="InterPro" id="IPR021109">
    <property type="entry name" value="Peptidase_aspartic_dom_sf"/>
</dbReference>
<protein>
    <submittedName>
        <fullName evidence="3">Uncharacterized protein</fullName>
    </submittedName>
</protein>
<dbReference type="GeneID" id="20669515"/>
<reference evidence="3 4" key="1">
    <citation type="journal article" date="2012" name="New Phytol.">
        <title>Insight into trade-off between wood decay and parasitism from the genome of a fungal forest pathogen.</title>
        <authorList>
            <person name="Olson A."/>
            <person name="Aerts A."/>
            <person name="Asiegbu F."/>
            <person name="Belbahri L."/>
            <person name="Bouzid O."/>
            <person name="Broberg A."/>
            <person name="Canback B."/>
            <person name="Coutinho P.M."/>
            <person name="Cullen D."/>
            <person name="Dalman K."/>
            <person name="Deflorio G."/>
            <person name="van Diepen L.T."/>
            <person name="Dunand C."/>
            <person name="Duplessis S."/>
            <person name="Durling M."/>
            <person name="Gonthier P."/>
            <person name="Grimwood J."/>
            <person name="Fossdal C.G."/>
            <person name="Hansson D."/>
            <person name="Henrissat B."/>
            <person name="Hietala A."/>
            <person name="Himmelstrand K."/>
            <person name="Hoffmeister D."/>
            <person name="Hogberg N."/>
            <person name="James T.Y."/>
            <person name="Karlsson M."/>
            <person name="Kohler A."/>
            <person name="Kues U."/>
            <person name="Lee Y.H."/>
            <person name="Lin Y.C."/>
            <person name="Lind M."/>
            <person name="Lindquist E."/>
            <person name="Lombard V."/>
            <person name="Lucas S."/>
            <person name="Lunden K."/>
            <person name="Morin E."/>
            <person name="Murat C."/>
            <person name="Park J."/>
            <person name="Raffaello T."/>
            <person name="Rouze P."/>
            <person name="Salamov A."/>
            <person name="Schmutz J."/>
            <person name="Solheim H."/>
            <person name="Stahlberg J."/>
            <person name="Velez H."/>
            <person name="de Vries R.P."/>
            <person name="Wiebenga A."/>
            <person name="Woodward S."/>
            <person name="Yakovlev I."/>
            <person name="Garbelotto M."/>
            <person name="Martin F."/>
            <person name="Grigoriev I.V."/>
            <person name="Stenlid J."/>
        </authorList>
    </citation>
    <scope>NUCLEOTIDE SEQUENCE [LARGE SCALE GENOMIC DNA]</scope>
    <source>
        <strain evidence="3 4">TC 32-1</strain>
    </source>
</reference>
<evidence type="ECO:0000256" key="2">
    <source>
        <dbReference type="SAM" id="MobiDB-lite"/>
    </source>
</evidence>
<feature type="compositionally biased region" description="Basic and acidic residues" evidence="2">
    <location>
        <begin position="610"/>
        <end position="626"/>
    </location>
</feature>
<dbReference type="AlphaFoldDB" id="W4KN67"/>
<dbReference type="InterPro" id="IPR001969">
    <property type="entry name" value="Aspartic_peptidase_AS"/>
</dbReference>
<organism evidence="3 4">
    <name type="scientific">Heterobasidion irregulare (strain TC 32-1)</name>
    <dbReference type="NCBI Taxonomy" id="747525"/>
    <lineage>
        <taxon>Eukaryota</taxon>
        <taxon>Fungi</taxon>
        <taxon>Dikarya</taxon>
        <taxon>Basidiomycota</taxon>
        <taxon>Agaricomycotina</taxon>
        <taxon>Agaricomycetes</taxon>
        <taxon>Russulales</taxon>
        <taxon>Bondarzewiaceae</taxon>
        <taxon>Heterobasidion</taxon>
        <taxon>Heterobasidion annosum species complex</taxon>
    </lineage>
</organism>
<dbReference type="GO" id="GO:0004190">
    <property type="term" value="F:aspartic-type endopeptidase activity"/>
    <property type="evidence" value="ECO:0007669"/>
    <property type="project" value="UniProtKB-KW"/>
</dbReference>
<dbReference type="EMBL" id="KI925454">
    <property type="protein sequence ID" value="ETW86496.1"/>
    <property type="molecule type" value="Genomic_DNA"/>
</dbReference>
<feature type="compositionally biased region" description="Pro residues" evidence="2">
    <location>
        <begin position="956"/>
        <end position="971"/>
    </location>
</feature>
<keyword evidence="1" id="KW-0645">Protease</keyword>
<keyword evidence="4" id="KW-1185">Reference proteome</keyword>
<dbReference type="GO" id="GO:0006508">
    <property type="term" value="P:proteolysis"/>
    <property type="evidence" value="ECO:0007669"/>
    <property type="project" value="InterPro"/>
</dbReference>
<dbReference type="HOGENOM" id="CLU_265274_0_0_1"/>
<dbReference type="eggNOG" id="ENOG502SINH">
    <property type="taxonomic scope" value="Eukaryota"/>
</dbReference>
<dbReference type="SUPFAM" id="SSF50630">
    <property type="entry name" value="Acid proteases"/>
    <property type="match status" value="1"/>
</dbReference>
<keyword evidence="1" id="KW-0064">Aspartyl protease</keyword>
<dbReference type="Gene3D" id="2.40.70.10">
    <property type="entry name" value="Acid Proteases"/>
    <property type="match status" value="1"/>
</dbReference>
<proteinExistence type="predicted"/>
<dbReference type="InParanoid" id="W4KN67"/>
<dbReference type="PROSITE" id="PS00141">
    <property type="entry name" value="ASP_PROTEASE"/>
    <property type="match status" value="1"/>
</dbReference>
<feature type="region of interest" description="Disordered" evidence="2">
    <location>
        <begin position="552"/>
        <end position="719"/>
    </location>
</feature>
<dbReference type="Proteomes" id="UP000030671">
    <property type="component" value="Unassembled WGS sequence"/>
</dbReference>
<feature type="compositionally biased region" description="Basic residues" evidence="2">
    <location>
        <begin position="659"/>
        <end position="669"/>
    </location>
</feature>
<accession>W4KN67</accession>
<dbReference type="CDD" id="cd00303">
    <property type="entry name" value="retropepsin_like"/>
    <property type="match status" value="1"/>
</dbReference>
<evidence type="ECO:0000256" key="1">
    <source>
        <dbReference type="ARBA" id="ARBA00022750"/>
    </source>
</evidence>
<feature type="compositionally biased region" description="Acidic residues" evidence="2">
    <location>
        <begin position="1014"/>
        <end position="1023"/>
    </location>
</feature>
<dbReference type="RefSeq" id="XP_009540513.1">
    <property type="nucleotide sequence ID" value="XM_009542218.1"/>
</dbReference>
<evidence type="ECO:0000313" key="3">
    <source>
        <dbReference type="EMBL" id="ETW86496.1"/>
    </source>
</evidence>
<dbReference type="KEGG" id="hir:HETIRDRAFT_307664"/>
<feature type="compositionally biased region" description="Low complexity" evidence="2">
    <location>
        <begin position="972"/>
        <end position="990"/>
    </location>
</feature>
<evidence type="ECO:0000313" key="4">
    <source>
        <dbReference type="Proteomes" id="UP000030671"/>
    </source>
</evidence>
<keyword evidence="1" id="KW-0378">Hydrolase</keyword>